<evidence type="ECO:0000256" key="1">
    <source>
        <dbReference type="ARBA" id="ARBA00022741"/>
    </source>
</evidence>
<dbReference type="RefSeq" id="WP_077587887.1">
    <property type="nucleotide sequence ID" value="NZ_CP019640.1"/>
</dbReference>
<dbReference type="OrthoDB" id="9760950at2"/>
<dbReference type="InterPro" id="IPR032781">
    <property type="entry name" value="ABC_tran_Xtn"/>
</dbReference>
<keyword evidence="1" id="KW-0547">Nucleotide-binding</keyword>
<dbReference type="FunFam" id="3.40.50.300:FF:000011">
    <property type="entry name" value="Putative ABC transporter ATP-binding component"/>
    <property type="match status" value="1"/>
</dbReference>
<dbReference type="NCBIfam" id="NF000355">
    <property type="entry name" value="ribo_prot_ABC_F"/>
    <property type="match status" value="1"/>
</dbReference>
<evidence type="ECO:0000313" key="5">
    <source>
        <dbReference type="EMBL" id="AQQ52014.1"/>
    </source>
</evidence>
<reference evidence="5 6" key="1">
    <citation type="submission" date="2017-02" db="EMBL/GenBank/DDBJ databases">
        <title>The complete genomic sequence of a novel cold adapted crude oil-degrading bacterium Planococcus qaidamina Y42.</title>
        <authorList>
            <person name="Yang R."/>
        </authorList>
    </citation>
    <scope>NUCLEOTIDE SEQUENCE [LARGE SCALE GENOMIC DNA]</scope>
    <source>
        <strain evidence="5 6">Y42</strain>
    </source>
</reference>
<dbReference type="AlphaFoldDB" id="A0A1Q2KV72"/>
<dbReference type="KEGG" id="pmar:B0X71_02000"/>
<evidence type="ECO:0000256" key="2">
    <source>
        <dbReference type="ARBA" id="ARBA00022840"/>
    </source>
</evidence>
<dbReference type="SMART" id="SM00382">
    <property type="entry name" value="AAA"/>
    <property type="match status" value="2"/>
</dbReference>
<dbReference type="EMBL" id="CP019640">
    <property type="protein sequence ID" value="AQQ52014.1"/>
    <property type="molecule type" value="Genomic_DNA"/>
</dbReference>
<dbReference type="InterPro" id="IPR003593">
    <property type="entry name" value="AAA+_ATPase"/>
</dbReference>
<dbReference type="PROSITE" id="PS50893">
    <property type="entry name" value="ABC_TRANSPORTER_2"/>
    <property type="match status" value="2"/>
</dbReference>
<dbReference type="InterPro" id="IPR017871">
    <property type="entry name" value="ABC_transporter-like_CS"/>
</dbReference>
<name>A0A1Q2KV72_9BACL</name>
<evidence type="ECO:0000313" key="6">
    <source>
        <dbReference type="Proteomes" id="UP000188184"/>
    </source>
</evidence>
<dbReference type="GO" id="GO:0016887">
    <property type="term" value="F:ATP hydrolysis activity"/>
    <property type="evidence" value="ECO:0007669"/>
    <property type="project" value="InterPro"/>
</dbReference>
<sequence length="545" mass="61814">MVVTQFQQITCHLAAQKLFNGLRGEIGEGQRIGLVGRNGEGKTTLLNVLAGKLKPAEGTVTWKKGSTVGLLKQSPDAPDHKCIEEILREVFSKLTALQLRLEEMEKRMAASDAAEAERLLIKYGTLQEEFMQNGGYEIDMRIDQVLNGLKIHELKQKEWGMLSGGERTKVGLAKLLLQAPDLLLLDEPTNHLDLMSIEWLASFISHHSGAVLIVSHDRYFLDETAQFIWELDQGDLIVYKGNYSAFVKEREARLLNEFRQYQDQQKKIKKMKESIKRLRDWANRSNPPNAALYRRAKSMEKALARIEVLDRPMITKKQMALEFDVQDRSGTDVLQLHDVWKAFGDRVLFYDVSMHIRCGERAAIVGPNGTGKSTLLGLLIGAEKADAGEVRIGSGLSVGYLSQHTLEMADSRSVIEEFRDAVPVAEYDARHLLAKFLFFGNMVFQPVQSLSGGERMRLRLAQLMHRNHNLLILDEPTNHLDLEAKEVMEEALAEFPGTILAVSHDRYFLDKLFPVTYWLENQELERFEGSYSAVREKKKEPAALH</sequence>
<accession>A0A1Q2KV72</accession>
<dbReference type="CDD" id="cd03221">
    <property type="entry name" value="ABCF_EF-3"/>
    <property type="match status" value="2"/>
</dbReference>
<keyword evidence="6" id="KW-1185">Reference proteome</keyword>
<dbReference type="PANTHER" id="PTHR42855">
    <property type="entry name" value="ABC TRANSPORTER ATP-BINDING SUBUNIT"/>
    <property type="match status" value="1"/>
</dbReference>
<dbReference type="Pfam" id="PF00005">
    <property type="entry name" value="ABC_tran"/>
    <property type="match status" value="2"/>
</dbReference>
<dbReference type="PANTHER" id="PTHR42855:SF2">
    <property type="entry name" value="DRUG RESISTANCE ABC TRANSPORTER,ATP-BINDING PROTEIN"/>
    <property type="match status" value="1"/>
</dbReference>
<gene>
    <name evidence="5" type="ORF">B0X71_02000</name>
</gene>
<feature type="coiled-coil region" evidence="3">
    <location>
        <begin position="87"/>
        <end position="114"/>
    </location>
</feature>
<dbReference type="FunFam" id="3.40.50.300:FF:001807">
    <property type="entry name" value="ABC transporter ATP-binding protein"/>
    <property type="match status" value="1"/>
</dbReference>
<feature type="domain" description="ABC transporter" evidence="4">
    <location>
        <begin position="4"/>
        <end position="258"/>
    </location>
</feature>
<proteinExistence type="predicted"/>
<dbReference type="GO" id="GO:0005524">
    <property type="term" value="F:ATP binding"/>
    <property type="evidence" value="ECO:0007669"/>
    <property type="project" value="UniProtKB-KW"/>
</dbReference>
<dbReference type="InterPro" id="IPR051309">
    <property type="entry name" value="ABCF_ATPase"/>
</dbReference>
<evidence type="ECO:0000259" key="4">
    <source>
        <dbReference type="PROSITE" id="PS50893"/>
    </source>
</evidence>
<dbReference type="SUPFAM" id="SSF52540">
    <property type="entry name" value="P-loop containing nucleoside triphosphate hydrolases"/>
    <property type="match status" value="2"/>
</dbReference>
<protein>
    <submittedName>
        <fullName evidence="5">ABC transporter ATP-binding protein</fullName>
    </submittedName>
</protein>
<dbReference type="InterPro" id="IPR003439">
    <property type="entry name" value="ABC_transporter-like_ATP-bd"/>
</dbReference>
<dbReference type="Pfam" id="PF12848">
    <property type="entry name" value="ABC_tran_Xtn"/>
    <property type="match status" value="1"/>
</dbReference>
<keyword evidence="3" id="KW-0175">Coiled coil</keyword>
<dbReference type="PROSITE" id="PS00211">
    <property type="entry name" value="ABC_TRANSPORTER_1"/>
    <property type="match status" value="2"/>
</dbReference>
<feature type="domain" description="ABC transporter" evidence="4">
    <location>
        <begin position="334"/>
        <end position="544"/>
    </location>
</feature>
<dbReference type="InterPro" id="IPR027417">
    <property type="entry name" value="P-loop_NTPase"/>
</dbReference>
<dbReference type="Gene3D" id="3.40.50.300">
    <property type="entry name" value="P-loop containing nucleotide triphosphate hydrolases"/>
    <property type="match status" value="2"/>
</dbReference>
<evidence type="ECO:0000256" key="3">
    <source>
        <dbReference type="SAM" id="Coils"/>
    </source>
</evidence>
<keyword evidence="2 5" id="KW-0067">ATP-binding</keyword>
<dbReference type="Proteomes" id="UP000188184">
    <property type="component" value="Chromosome"/>
</dbReference>
<organism evidence="5 6">
    <name type="scientific">Planococcus lenghuensis</name>
    <dbReference type="NCBI Taxonomy" id="2213202"/>
    <lineage>
        <taxon>Bacteria</taxon>
        <taxon>Bacillati</taxon>
        <taxon>Bacillota</taxon>
        <taxon>Bacilli</taxon>
        <taxon>Bacillales</taxon>
        <taxon>Caryophanaceae</taxon>
        <taxon>Planococcus</taxon>
    </lineage>
</organism>